<evidence type="ECO:0000313" key="1">
    <source>
        <dbReference type="EMBL" id="EMD86770.1"/>
    </source>
</evidence>
<gene>
    <name evidence="1" type="ORF">COCHEDRAFT_1034536</name>
</gene>
<dbReference type="HOGENOM" id="CLU_1948615_0_0_1"/>
<dbReference type="AlphaFoldDB" id="M2SN61"/>
<dbReference type="Proteomes" id="UP000016936">
    <property type="component" value="Unassembled WGS sequence"/>
</dbReference>
<protein>
    <submittedName>
        <fullName evidence="1">Uncharacterized protein</fullName>
    </submittedName>
</protein>
<dbReference type="OrthoDB" id="3805621at2759"/>
<keyword evidence="2" id="KW-1185">Reference proteome</keyword>
<evidence type="ECO:0000313" key="2">
    <source>
        <dbReference type="Proteomes" id="UP000016936"/>
    </source>
</evidence>
<organism evidence="1 2">
    <name type="scientific">Cochliobolus heterostrophus (strain C5 / ATCC 48332 / race O)</name>
    <name type="common">Southern corn leaf blight fungus</name>
    <name type="synonym">Bipolaris maydis</name>
    <dbReference type="NCBI Taxonomy" id="701091"/>
    <lineage>
        <taxon>Eukaryota</taxon>
        <taxon>Fungi</taxon>
        <taxon>Dikarya</taxon>
        <taxon>Ascomycota</taxon>
        <taxon>Pezizomycotina</taxon>
        <taxon>Dothideomycetes</taxon>
        <taxon>Pleosporomycetidae</taxon>
        <taxon>Pleosporales</taxon>
        <taxon>Pleosporineae</taxon>
        <taxon>Pleosporaceae</taxon>
        <taxon>Bipolaris</taxon>
    </lineage>
</organism>
<accession>M2SN61</accession>
<name>M2SN61_COCH5</name>
<dbReference type="EMBL" id="KB445584">
    <property type="protein sequence ID" value="EMD86770.1"/>
    <property type="molecule type" value="Genomic_DNA"/>
</dbReference>
<reference evidence="1 2" key="1">
    <citation type="journal article" date="2012" name="PLoS Pathog.">
        <title>Diverse lifestyles and strategies of plant pathogenesis encoded in the genomes of eighteen Dothideomycetes fungi.</title>
        <authorList>
            <person name="Ohm R.A."/>
            <person name="Feau N."/>
            <person name="Henrissat B."/>
            <person name="Schoch C.L."/>
            <person name="Horwitz B.A."/>
            <person name="Barry K.W."/>
            <person name="Condon B.J."/>
            <person name="Copeland A.C."/>
            <person name="Dhillon B."/>
            <person name="Glaser F."/>
            <person name="Hesse C.N."/>
            <person name="Kosti I."/>
            <person name="LaButti K."/>
            <person name="Lindquist E.A."/>
            <person name="Lucas S."/>
            <person name="Salamov A.A."/>
            <person name="Bradshaw R.E."/>
            <person name="Ciuffetti L."/>
            <person name="Hamelin R.C."/>
            <person name="Kema G.H.J."/>
            <person name="Lawrence C."/>
            <person name="Scott J.A."/>
            <person name="Spatafora J.W."/>
            <person name="Turgeon B.G."/>
            <person name="de Wit P.J.G.M."/>
            <person name="Zhong S."/>
            <person name="Goodwin S.B."/>
            <person name="Grigoriev I.V."/>
        </authorList>
    </citation>
    <scope>NUCLEOTIDE SEQUENCE [LARGE SCALE GENOMIC DNA]</scope>
    <source>
        <strain evidence="2">C5 / ATCC 48332 / race O</strain>
    </source>
</reference>
<sequence>MNYSQEKDRCLLCEKHRSGNASKELGWSSQICKRPKCAESKRLLKRLLQKVSESDGNTSTLAFKVYHYHYFSQRGEAELDRTPAYHFELHAESLPKNDGLPPDYGTPAHVGERTKFHGDISLQHFARGT</sequence>
<reference evidence="2" key="2">
    <citation type="journal article" date="2013" name="PLoS Genet.">
        <title>Comparative genome structure, secondary metabolite, and effector coding capacity across Cochliobolus pathogens.</title>
        <authorList>
            <person name="Condon B.J."/>
            <person name="Leng Y."/>
            <person name="Wu D."/>
            <person name="Bushley K.E."/>
            <person name="Ohm R.A."/>
            <person name="Otillar R."/>
            <person name="Martin J."/>
            <person name="Schackwitz W."/>
            <person name="Grimwood J."/>
            <person name="MohdZainudin N."/>
            <person name="Xue C."/>
            <person name="Wang R."/>
            <person name="Manning V.A."/>
            <person name="Dhillon B."/>
            <person name="Tu Z.J."/>
            <person name="Steffenson B.J."/>
            <person name="Salamov A."/>
            <person name="Sun H."/>
            <person name="Lowry S."/>
            <person name="LaButti K."/>
            <person name="Han J."/>
            <person name="Copeland A."/>
            <person name="Lindquist E."/>
            <person name="Barry K."/>
            <person name="Schmutz J."/>
            <person name="Baker S.E."/>
            <person name="Ciuffetti L.M."/>
            <person name="Grigoriev I.V."/>
            <person name="Zhong S."/>
            <person name="Turgeon B.G."/>
        </authorList>
    </citation>
    <scope>NUCLEOTIDE SEQUENCE [LARGE SCALE GENOMIC DNA]</scope>
    <source>
        <strain evidence="2">C5 / ATCC 48332 / race O</strain>
    </source>
</reference>
<proteinExistence type="predicted"/>